<dbReference type="STRING" id="497964.CfE428DRAFT_1143"/>
<dbReference type="InterPro" id="IPR005311">
    <property type="entry name" value="PBP_dimer"/>
</dbReference>
<evidence type="ECO:0000259" key="15">
    <source>
        <dbReference type="Pfam" id="PF00905"/>
    </source>
</evidence>
<keyword evidence="11" id="KW-1133">Transmembrane helix</keyword>
<dbReference type="GO" id="GO:0009002">
    <property type="term" value="F:serine-type D-Ala-D-Ala carboxypeptidase activity"/>
    <property type="evidence" value="ECO:0007669"/>
    <property type="project" value="InterPro"/>
</dbReference>
<evidence type="ECO:0000256" key="3">
    <source>
        <dbReference type="ARBA" id="ARBA00022475"/>
    </source>
</evidence>
<dbReference type="SUPFAM" id="SSF56601">
    <property type="entry name" value="beta-lactamase/transpeptidase-like"/>
    <property type="match status" value="1"/>
</dbReference>
<dbReference type="eggNOG" id="COG0768">
    <property type="taxonomic scope" value="Bacteria"/>
</dbReference>
<comment type="subcellular location">
    <subcellularLocation>
        <location evidence="2">Cell membrane</location>
    </subcellularLocation>
    <subcellularLocation>
        <location evidence="1">Membrane</location>
        <topology evidence="1">Single-pass membrane protein</topology>
    </subcellularLocation>
</comment>
<dbReference type="Gene3D" id="3.90.1310.10">
    <property type="entry name" value="Penicillin-binding protein 2a (Domain 2)"/>
    <property type="match status" value="1"/>
</dbReference>
<comment type="caution">
    <text evidence="17">The sequence shown here is derived from an EMBL/GenBank/DDBJ whole genome shotgun (WGS) entry which is preliminary data.</text>
</comment>
<dbReference type="RefSeq" id="WP_006978469.1">
    <property type="nucleotide sequence ID" value="NZ_ABVL01000003.1"/>
</dbReference>
<evidence type="ECO:0000256" key="8">
    <source>
        <dbReference type="ARBA" id="ARBA00022801"/>
    </source>
</evidence>
<dbReference type="InParanoid" id="B4CX52"/>
<dbReference type="EMBL" id="ABVL01000003">
    <property type="protein sequence ID" value="EDY20850.1"/>
    <property type="molecule type" value="Genomic_DNA"/>
</dbReference>
<evidence type="ECO:0000256" key="6">
    <source>
        <dbReference type="ARBA" id="ARBA00022670"/>
    </source>
</evidence>
<keyword evidence="12" id="KW-0472">Membrane</keyword>
<evidence type="ECO:0000256" key="13">
    <source>
        <dbReference type="ARBA" id="ARBA00023316"/>
    </source>
</evidence>
<dbReference type="GO" id="GO:0009252">
    <property type="term" value="P:peptidoglycan biosynthetic process"/>
    <property type="evidence" value="ECO:0007669"/>
    <property type="project" value="UniProtKB-KW"/>
</dbReference>
<keyword evidence="4" id="KW-0997">Cell inner membrane</keyword>
<dbReference type="GO" id="GO:0005886">
    <property type="term" value="C:plasma membrane"/>
    <property type="evidence" value="ECO:0007669"/>
    <property type="project" value="UniProtKB-SubCell"/>
</dbReference>
<dbReference type="InterPro" id="IPR036138">
    <property type="entry name" value="PBP_dimer_sf"/>
</dbReference>
<dbReference type="PANTHER" id="PTHR30627">
    <property type="entry name" value="PEPTIDOGLYCAN D,D-TRANSPEPTIDASE"/>
    <property type="match status" value="1"/>
</dbReference>
<evidence type="ECO:0000256" key="12">
    <source>
        <dbReference type="ARBA" id="ARBA00023136"/>
    </source>
</evidence>
<sequence>MNPSLFETVTRPWRWAKEKLVRGMFDSPPRAPFSVNGRLVFFGFVVFGGLGALLAKLYYEQIVRHEYWASRISKGSEVSVRIPAVRGEIRDRNGHVFAENRASYVIEFYLPDIVRSYRETHKKVPTLEYLGTVKQMKKALKEPDIVQIVNESVMPRLQELGLAVDYNSVNLQRHFRNKREVPYVYRENIDFLTIAKYTQTGTGLPGVDLVQRPERIYPYGALGAHLFGYVGAVKNLEHEVDIDDFTYYDPDLEGKAQVERYYDKWLRGTPGARIMQRNPKGVIVGEEERREPQRGSNVYLTIDIRVQFIVETALREAGIGRGAVVVVDPNNGEILALASVPSYDPNLFIPSIASGDWKNLTGDATDPLTDRALQGYAPGSIYKTVTALAGLRAGIPATRAFTCSGGVQYGDKYMKCWIAGRGAHGAITLPDALKNSCNAFFYQWGNAAGINQIDAIGEALGLGKKTGVPLSGESAGVLPGPNWLQSNHPSERWSDGHTANASIGQGYVLASPLQMAMVTATIANRGLAYEPRLVLKVLDQDGHDVRDPDTGRPVVPHGAKVHADLRRAGIDHAQMETVREGMRRVVAEGTGKRGQIPGVNVAGKTGTAQFWRGDIPDNHAWFTAFAPYEAPRYAICVLVQGAKSGGGVAAPIAQRILERCLELDSTPQATFAALPPARGSFTPIDKVDYNRPPSSPGTTAATGPFTSRTSRVSEMDDPETWESTDAPPRAIPVEPRHLRVPDIRAAADPRGRAWDNPGTSPRPFTPDRSDVLKPFFNSPR</sequence>
<evidence type="ECO:0000313" key="18">
    <source>
        <dbReference type="Proteomes" id="UP000005824"/>
    </source>
</evidence>
<protein>
    <submittedName>
        <fullName evidence="17">Penicillin-binding protein 2</fullName>
        <ecNumber evidence="17">2.4.1.129</ecNumber>
    </submittedName>
</protein>
<evidence type="ECO:0000256" key="9">
    <source>
        <dbReference type="ARBA" id="ARBA00022960"/>
    </source>
</evidence>
<keyword evidence="7" id="KW-0812">Transmembrane</keyword>
<keyword evidence="6" id="KW-0645">Protease</keyword>
<organism evidence="17 18">
    <name type="scientific">Chthoniobacter flavus Ellin428</name>
    <dbReference type="NCBI Taxonomy" id="497964"/>
    <lineage>
        <taxon>Bacteria</taxon>
        <taxon>Pseudomonadati</taxon>
        <taxon>Verrucomicrobiota</taxon>
        <taxon>Spartobacteria</taxon>
        <taxon>Chthoniobacterales</taxon>
        <taxon>Chthoniobacteraceae</taxon>
        <taxon>Chthoniobacter</taxon>
    </lineage>
</organism>
<dbReference type="InterPro" id="IPR050515">
    <property type="entry name" value="Beta-lactam/transpept"/>
</dbReference>
<evidence type="ECO:0000256" key="1">
    <source>
        <dbReference type="ARBA" id="ARBA00004167"/>
    </source>
</evidence>
<keyword evidence="13" id="KW-0961">Cell wall biogenesis/degradation</keyword>
<name>B4CX52_9BACT</name>
<dbReference type="InterPro" id="IPR012338">
    <property type="entry name" value="Beta-lactam/transpept-like"/>
</dbReference>
<reference evidence="17 18" key="1">
    <citation type="journal article" date="2011" name="J. Bacteriol.">
        <title>Genome sequence of Chthoniobacter flavus Ellin428, an aerobic heterotrophic soil bacterium.</title>
        <authorList>
            <person name="Kant R."/>
            <person name="van Passel M.W."/>
            <person name="Palva A."/>
            <person name="Lucas S."/>
            <person name="Lapidus A."/>
            <person name="Glavina Del Rio T."/>
            <person name="Dalin E."/>
            <person name="Tice H."/>
            <person name="Bruce D."/>
            <person name="Goodwin L."/>
            <person name="Pitluck S."/>
            <person name="Larimer F.W."/>
            <person name="Land M.L."/>
            <person name="Hauser L."/>
            <person name="Sangwan P."/>
            <person name="de Vos W.M."/>
            <person name="Janssen P.H."/>
            <person name="Smidt H."/>
        </authorList>
    </citation>
    <scope>NUCLEOTIDE SEQUENCE [LARGE SCALE GENOMIC DNA]</scope>
    <source>
        <strain evidence="17 18">Ellin428</strain>
    </source>
</reference>
<dbReference type="GO" id="GO:0071972">
    <property type="term" value="F:peptidoglycan L,D-transpeptidase activity"/>
    <property type="evidence" value="ECO:0007669"/>
    <property type="project" value="TreeGrafter"/>
</dbReference>
<dbReference type="AlphaFoldDB" id="B4CX52"/>
<evidence type="ECO:0000256" key="2">
    <source>
        <dbReference type="ARBA" id="ARBA00004236"/>
    </source>
</evidence>
<proteinExistence type="predicted"/>
<dbReference type="NCBIfam" id="TIGR03423">
    <property type="entry name" value="pbp2_mrdA"/>
    <property type="match status" value="1"/>
</dbReference>
<dbReference type="GO" id="GO:0016757">
    <property type="term" value="F:glycosyltransferase activity"/>
    <property type="evidence" value="ECO:0007669"/>
    <property type="project" value="UniProtKB-KW"/>
</dbReference>
<dbReference type="GO" id="GO:0071555">
    <property type="term" value="P:cell wall organization"/>
    <property type="evidence" value="ECO:0007669"/>
    <property type="project" value="UniProtKB-KW"/>
</dbReference>
<accession>B4CX52</accession>
<dbReference type="Gene3D" id="3.40.710.10">
    <property type="entry name" value="DD-peptidase/beta-lactamase superfamily"/>
    <property type="match status" value="1"/>
</dbReference>
<gene>
    <name evidence="17" type="ORF">CfE428DRAFT_1143</name>
</gene>
<dbReference type="Pfam" id="PF00905">
    <property type="entry name" value="Transpeptidase"/>
    <property type="match status" value="1"/>
</dbReference>
<keyword evidence="5" id="KW-0121">Carboxypeptidase</keyword>
<keyword evidence="17" id="KW-0808">Transferase</keyword>
<evidence type="ECO:0000256" key="7">
    <source>
        <dbReference type="ARBA" id="ARBA00022692"/>
    </source>
</evidence>
<evidence type="ECO:0000313" key="17">
    <source>
        <dbReference type="EMBL" id="EDY20850.1"/>
    </source>
</evidence>
<keyword evidence="9" id="KW-0133">Cell shape</keyword>
<keyword evidence="10" id="KW-0573">Peptidoglycan synthesis</keyword>
<feature type="compositionally biased region" description="Polar residues" evidence="14">
    <location>
        <begin position="696"/>
        <end position="712"/>
    </location>
</feature>
<evidence type="ECO:0000256" key="11">
    <source>
        <dbReference type="ARBA" id="ARBA00022989"/>
    </source>
</evidence>
<evidence type="ECO:0000259" key="16">
    <source>
        <dbReference type="Pfam" id="PF03717"/>
    </source>
</evidence>
<dbReference type="GO" id="GO:0008658">
    <property type="term" value="F:penicillin binding"/>
    <property type="evidence" value="ECO:0007669"/>
    <property type="project" value="InterPro"/>
</dbReference>
<dbReference type="Proteomes" id="UP000005824">
    <property type="component" value="Unassembled WGS sequence"/>
</dbReference>
<dbReference type="SUPFAM" id="SSF56519">
    <property type="entry name" value="Penicillin binding protein dimerisation domain"/>
    <property type="match status" value="1"/>
</dbReference>
<dbReference type="Pfam" id="PF03717">
    <property type="entry name" value="PBP_dimer"/>
    <property type="match status" value="1"/>
</dbReference>
<dbReference type="GO" id="GO:0008360">
    <property type="term" value="P:regulation of cell shape"/>
    <property type="evidence" value="ECO:0007669"/>
    <property type="project" value="UniProtKB-KW"/>
</dbReference>
<evidence type="ECO:0000256" key="4">
    <source>
        <dbReference type="ARBA" id="ARBA00022519"/>
    </source>
</evidence>
<evidence type="ECO:0000256" key="14">
    <source>
        <dbReference type="SAM" id="MobiDB-lite"/>
    </source>
</evidence>
<dbReference type="EC" id="2.4.1.129" evidence="17"/>
<keyword evidence="17" id="KW-0328">Glycosyltransferase</keyword>
<keyword evidence="3" id="KW-1003">Cell membrane</keyword>
<dbReference type="InterPro" id="IPR001460">
    <property type="entry name" value="PCN-bd_Tpept"/>
</dbReference>
<dbReference type="PANTHER" id="PTHR30627:SF2">
    <property type="entry name" value="PEPTIDOGLYCAN D,D-TRANSPEPTIDASE MRDA"/>
    <property type="match status" value="1"/>
</dbReference>
<feature type="domain" description="Penicillin-binding protein dimerisation" evidence="16">
    <location>
        <begin position="82"/>
        <end position="286"/>
    </location>
</feature>
<feature type="region of interest" description="Disordered" evidence="14">
    <location>
        <begin position="682"/>
        <end position="780"/>
    </location>
</feature>
<feature type="domain" description="Penicillin-binding protein transpeptidase" evidence="15">
    <location>
        <begin position="322"/>
        <end position="658"/>
    </location>
</feature>
<evidence type="ECO:0000256" key="5">
    <source>
        <dbReference type="ARBA" id="ARBA00022645"/>
    </source>
</evidence>
<feature type="compositionally biased region" description="Basic and acidic residues" evidence="14">
    <location>
        <begin position="734"/>
        <end position="753"/>
    </location>
</feature>
<dbReference type="InterPro" id="IPR017790">
    <property type="entry name" value="Penicillin-binding_protein_2"/>
</dbReference>
<keyword evidence="18" id="KW-1185">Reference proteome</keyword>
<keyword evidence="8" id="KW-0378">Hydrolase</keyword>
<dbReference type="GO" id="GO:0006508">
    <property type="term" value="P:proteolysis"/>
    <property type="evidence" value="ECO:0007669"/>
    <property type="project" value="UniProtKB-KW"/>
</dbReference>
<evidence type="ECO:0000256" key="10">
    <source>
        <dbReference type="ARBA" id="ARBA00022984"/>
    </source>
</evidence>